<evidence type="ECO:0000313" key="1">
    <source>
        <dbReference type="EMBL" id="SEQ81157.1"/>
    </source>
</evidence>
<dbReference type="EMBL" id="FOFB01000016">
    <property type="protein sequence ID" value="SEQ81157.1"/>
    <property type="molecule type" value="Genomic_DNA"/>
</dbReference>
<dbReference type="InParanoid" id="A0A1H9J312"/>
<dbReference type="OrthoDB" id="129242at2"/>
<dbReference type="AlphaFoldDB" id="A0A1H9J312"/>
<dbReference type="STRING" id="478744.SAMN05444359_11666"/>
<dbReference type="Pfam" id="PF13618">
    <property type="entry name" value="Gluconate_2-dh3"/>
    <property type="match status" value="1"/>
</dbReference>
<name>A0A1H9J312_9BACT</name>
<gene>
    <name evidence="1" type="ORF">SAMN05444359_11666</name>
</gene>
<dbReference type="InterPro" id="IPR027056">
    <property type="entry name" value="Gluconate_2DH_su3"/>
</dbReference>
<protein>
    <submittedName>
        <fullName evidence="1">Gluconate 2-dehydrogenase subunit 3</fullName>
    </submittedName>
</protein>
<proteinExistence type="predicted"/>
<keyword evidence="2" id="KW-1185">Reference proteome</keyword>
<accession>A0A1H9J312</accession>
<dbReference type="Proteomes" id="UP000199021">
    <property type="component" value="Unassembled WGS sequence"/>
</dbReference>
<evidence type="ECO:0000313" key="2">
    <source>
        <dbReference type="Proteomes" id="UP000199021"/>
    </source>
</evidence>
<organism evidence="1 2">
    <name type="scientific">Neolewinella agarilytica</name>
    <dbReference type="NCBI Taxonomy" id="478744"/>
    <lineage>
        <taxon>Bacteria</taxon>
        <taxon>Pseudomonadati</taxon>
        <taxon>Bacteroidota</taxon>
        <taxon>Saprospiria</taxon>
        <taxon>Saprospirales</taxon>
        <taxon>Lewinellaceae</taxon>
        <taxon>Neolewinella</taxon>
    </lineage>
</organism>
<reference evidence="2" key="1">
    <citation type="submission" date="2016-10" db="EMBL/GenBank/DDBJ databases">
        <authorList>
            <person name="Varghese N."/>
            <person name="Submissions S."/>
        </authorList>
    </citation>
    <scope>NUCLEOTIDE SEQUENCE [LARGE SCALE GENOMIC DNA]</scope>
    <source>
        <strain evidence="2">DSM 24740</strain>
    </source>
</reference>
<dbReference type="RefSeq" id="WP_090169875.1">
    <property type="nucleotide sequence ID" value="NZ_FOFB01000016.1"/>
</dbReference>
<sequence>MDRRKTLKTLLGAAAGAALVVNSSGCETSPAMATATEAKAKGYGLRTAYEAEREAKLMKETFFTDEEKTTLGVLADIIVPGNEAEPKATDTGIVDFLEFMAIDLPDYHQTILRGGLMWINIEASRRFAGKSFVELDPAQRIEIVEDIAWPEEAKGTEFEPGAKFFDRMRFLTVTGYFTSKEGMKTLDYQGNQPNVWDGVPQEVLDKHGLEYDPKYLPLYVDQSKRDIQAEWDDDMNLIS</sequence>